<name>A0A0M4QSQ6_9MICC</name>
<dbReference type="PANTHER" id="PTHR46553:SF3">
    <property type="entry name" value="ADENINE NUCLEOTIDE ALPHA HYDROLASES-LIKE SUPERFAMILY PROTEIN"/>
    <property type="match status" value="1"/>
</dbReference>
<protein>
    <recommendedName>
        <fullName evidence="2">UspA domain-containing protein</fullName>
    </recommendedName>
</protein>
<comment type="similarity">
    <text evidence="1">Belongs to the universal stress protein A family.</text>
</comment>
<evidence type="ECO:0000313" key="3">
    <source>
        <dbReference type="EMBL" id="ALE94028.1"/>
    </source>
</evidence>
<accession>A0A0M4QSQ6</accession>
<dbReference type="InterPro" id="IPR014729">
    <property type="entry name" value="Rossmann-like_a/b/a_fold"/>
</dbReference>
<dbReference type="InterPro" id="IPR006016">
    <property type="entry name" value="UspA"/>
</dbReference>
<dbReference type="SUPFAM" id="SSF52402">
    <property type="entry name" value="Adenine nucleotide alpha hydrolases-like"/>
    <property type="match status" value="1"/>
</dbReference>
<gene>
    <name evidence="3" type="ORF">AOC05_05910</name>
</gene>
<dbReference type="KEGG" id="aaq:AOC05_05910"/>
<feature type="domain" description="UspA" evidence="2">
    <location>
        <begin position="9"/>
        <end position="140"/>
    </location>
</feature>
<dbReference type="Gene3D" id="3.40.50.620">
    <property type="entry name" value="HUPs"/>
    <property type="match status" value="1"/>
</dbReference>
<sequence length="146" mass="15107">MERQLNSGRIVVGVDGSPQSVHALREGARIASALGGVVDAVACWDFPSIWAAPYPLAGEDFQGEAVQALASSLYEAFGVDRPKNVLSRLVQAQVRPGLIGASKDAAMLVVGRRGRGLARLGLGSVSAGCVSHASCPVLVVNTEPDD</sequence>
<dbReference type="AlphaFoldDB" id="A0A0M4QSQ6"/>
<evidence type="ECO:0000256" key="1">
    <source>
        <dbReference type="ARBA" id="ARBA00008791"/>
    </source>
</evidence>
<dbReference type="PATRIC" id="fig|656366.3.peg.1260"/>
<dbReference type="InterPro" id="IPR006015">
    <property type="entry name" value="Universal_stress_UspA"/>
</dbReference>
<dbReference type="Proteomes" id="UP000062833">
    <property type="component" value="Chromosome"/>
</dbReference>
<proteinExistence type="inferred from homology"/>
<dbReference type="PANTHER" id="PTHR46553">
    <property type="entry name" value="ADENINE NUCLEOTIDE ALPHA HYDROLASES-LIKE SUPERFAMILY PROTEIN"/>
    <property type="match status" value="1"/>
</dbReference>
<evidence type="ECO:0000313" key="4">
    <source>
        <dbReference type="Proteomes" id="UP000062833"/>
    </source>
</evidence>
<evidence type="ECO:0000259" key="2">
    <source>
        <dbReference type="Pfam" id="PF00582"/>
    </source>
</evidence>
<reference evidence="4" key="1">
    <citation type="submission" date="2015-09" db="EMBL/GenBank/DDBJ databases">
        <title>Complete genome of Arthrobacter alpinus strain R3.8.</title>
        <authorList>
            <person name="See-Too W.S."/>
            <person name="Chan K.G."/>
        </authorList>
    </citation>
    <scope>NUCLEOTIDE SEQUENCE [LARGE SCALE GENOMIC DNA]</scope>
    <source>
        <strain evidence="4">R3.8</strain>
    </source>
</reference>
<keyword evidence="4" id="KW-1185">Reference proteome</keyword>
<dbReference type="EMBL" id="CP012677">
    <property type="protein sequence ID" value="ALE94028.1"/>
    <property type="molecule type" value="Genomic_DNA"/>
</dbReference>
<organism evidence="3 4">
    <name type="scientific">Arthrobacter alpinus</name>
    <dbReference type="NCBI Taxonomy" id="656366"/>
    <lineage>
        <taxon>Bacteria</taxon>
        <taxon>Bacillati</taxon>
        <taxon>Actinomycetota</taxon>
        <taxon>Actinomycetes</taxon>
        <taxon>Micrococcales</taxon>
        <taxon>Micrococcaceae</taxon>
        <taxon>Arthrobacter</taxon>
    </lineage>
</organism>
<dbReference type="Pfam" id="PF00582">
    <property type="entry name" value="Usp"/>
    <property type="match status" value="1"/>
</dbReference>
<dbReference type="PRINTS" id="PR01438">
    <property type="entry name" value="UNVRSLSTRESS"/>
</dbReference>